<dbReference type="InterPro" id="IPR046581">
    <property type="entry name" value="DUF6641"/>
</dbReference>
<dbReference type="Proteomes" id="UP000197068">
    <property type="component" value="Unassembled WGS sequence"/>
</dbReference>
<keyword evidence="2" id="KW-1185">Reference proteome</keyword>
<dbReference type="RefSeq" id="WP_057179686.1">
    <property type="nucleotide sequence ID" value="NZ_BDQM01000017.1"/>
</dbReference>
<sequence length="147" mass="16776">MATSRNKSVLSTLEFTIRPIKKHTDPILQRRGKLVSRLNIQLEMAKCLIENEVFTAYKEQWVTDQETGIKDKVKIPKRIRSWFYSISDIYYFDLKYGSKPLEASKGKATVVVGEKRRLTSVIQSLIGAVEAGELDTQLATIKRVGKK</sequence>
<proteinExistence type="predicted"/>
<evidence type="ECO:0000313" key="1">
    <source>
        <dbReference type="EMBL" id="GAW96671.1"/>
    </source>
</evidence>
<comment type="caution">
    <text evidence="1">The sequence shown here is derived from an EMBL/GenBank/DDBJ whole genome shotgun (WGS) entry which is preliminary data.</text>
</comment>
<dbReference type="Pfam" id="PF20346">
    <property type="entry name" value="DUF6641"/>
    <property type="match status" value="1"/>
</dbReference>
<reference evidence="1 2" key="1">
    <citation type="submission" date="2017-06" db="EMBL/GenBank/DDBJ databases">
        <title>Whole Genome Sequences of Colwellia marinimaniae MTCD1.</title>
        <authorList>
            <person name="Kusumoto H."/>
            <person name="Inoue M."/>
            <person name="Tanikawa K."/>
            <person name="Maeji H."/>
            <person name="Cameron J.H."/>
            <person name="Bartlett D.H."/>
        </authorList>
    </citation>
    <scope>NUCLEOTIDE SEQUENCE [LARGE SCALE GENOMIC DNA]</scope>
    <source>
        <strain evidence="1 2">MTCD1</strain>
    </source>
</reference>
<organism evidence="1 2">
    <name type="scientific">Colwellia marinimaniae</name>
    <dbReference type="NCBI Taxonomy" id="1513592"/>
    <lineage>
        <taxon>Bacteria</taxon>
        <taxon>Pseudomonadati</taxon>
        <taxon>Pseudomonadota</taxon>
        <taxon>Gammaproteobacteria</taxon>
        <taxon>Alteromonadales</taxon>
        <taxon>Colwelliaceae</taxon>
        <taxon>Colwellia</taxon>
    </lineage>
</organism>
<protein>
    <submittedName>
        <fullName evidence="1">Uncharacterized protein</fullName>
    </submittedName>
</protein>
<name>A0ABQ0MYE7_9GAMM</name>
<dbReference type="EMBL" id="BDQM01000017">
    <property type="protein sequence ID" value="GAW96671.1"/>
    <property type="molecule type" value="Genomic_DNA"/>
</dbReference>
<evidence type="ECO:0000313" key="2">
    <source>
        <dbReference type="Proteomes" id="UP000197068"/>
    </source>
</evidence>
<accession>A0ABQ0MYE7</accession>
<gene>
    <name evidence="1" type="ORF">MTCD1_02291</name>
</gene>